<organism evidence="7 8">
    <name type="scientific">Candidatus Fonsibacter lacus</name>
    <dbReference type="NCBI Taxonomy" id="2576439"/>
    <lineage>
        <taxon>Bacteria</taxon>
        <taxon>Pseudomonadati</taxon>
        <taxon>Pseudomonadota</taxon>
        <taxon>Alphaproteobacteria</taxon>
        <taxon>Candidatus Pelagibacterales</taxon>
        <taxon>Candidatus Pelagibacterales incertae sedis</taxon>
        <taxon>Candidatus Fonsibacter</taxon>
    </lineage>
</organism>
<dbReference type="Proteomes" id="UP000713222">
    <property type="component" value="Unassembled WGS sequence"/>
</dbReference>
<dbReference type="EMBL" id="RGOB01000028">
    <property type="protein sequence ID" value="NCU52992.1"/>
    <property type="molecule type" value="Genomic_DNA"/>
</dbReference>
<dbReference type="CDD" id="cd03443">
    <property type="entry name" value="PaaI_thioesterase"/>
    <property type="match status" value="1"/>
</dbReference>
<comment type="caution">
    <text evidence="7">The sequence shown here is derived from an EMBL/GenBank/DDBJ whole genome shotgun (WGS) entry which is preliminary data.</text>
</comment>
<dbReference type="PANTHER" id="PTHR21660:SF1">
    <property type="entry name" value="ACYL-COENZYME A THIOESTERASE 13"/>
    <property type="match status" value="1"/>
</dbReference>
<dbReference type="InterPro" id="IPR029069">
    <property type="entry name" value="HotDog_dom_sf"/>
</dbReference>
<evidence type="ECO:0000259" key="3">
    <source>
        <dbReference type="Pfam" id="PF03061"/>
    </source>
</evidence>
<dbReference type="PANTHER" id="PTHR21660">
    <property type="entry name" value="THIOESTERASE SUPERFAMILY MEMBER-RELATED"/>
    <property type="match status" value="1"/>
</dbReference>
<comment type="similarity">
    <text evidence="1">Belongs to the thioesterase PaaI family.</text>
</comment>
<dbReference type="Proteomes" id="UP000572953">
    <property type="component" value="Unassembled WGS sequence"/>
</dbReference>
<evidence type="ECO:0000313" key="6">
    <source>
        <dbReference type="EMBL" id="NCU52992.1"/>
    </source>
</evidence>
<evidence type="ECO:0000313" key="4">
    <source>
        <dbReference type="EMBL" id="NBN88192.1"/>
    </source>
</evidence>
<dbReference type="SUPFAM" id="SSF54637">
    <property type="entry name" value="Thioesterase/thiol ester dehydrase-isomerase"/>
    <property type="match status" value="1"/>
</dbReference>
<dbReference type="GO" id="GO:0047617">
    <property type="term" value="F:fatty acyl-CoA hydrolase activity"/>
    <property type="evidence" value="ECO:0007669"/>
    <property type="project" value="InterPro"/>
</dbReference>
<dbReference type="Proteomes" id="UP000699985">
    <property type="component" value="Unassembled WGS sequence"/>
</dbReference>
<evidence type="ECO:0000256" key="1">
    <source>
        <dbReference type="ARBA" id="ARBA00008324"/>
    </source>
</evidence>
<dbReference type="InterPro" id="IPR006683">
    <property type="entry name" value="Thioestr_dom"/>
</dbReference>
<evidence type="ECO:0000313" key="7">
    <source>
        <dbReference type="EMBL" id="NCU62608.1"/>
    </source>
</evidence>
<sequence>MNSNFASEVSKKGFINHIGGIDFKIVSENTFEFSAVVKNFNLNSGGISHGGYIAAILDNGMGTAAYHVIDGKRCVTIALDIKFISASKEGDTLIGKLKISKKTNSLVFVLAELFEKNNLVATASGTWKII</sequence>
<proteinExistence type="inferred from homology"/>
<name>A0A845S9S8_9PROT</name>
<dbReference type="EMBL" id="RGET01000064">
    <property type="protein sequence ID" value="NBN88192.1"/>
    <property type="molecule type" value="Genomic_DNA"/>
</dbReference>
<dbReference type="AlphaFoldDB" id="A0A845S9S8"/>
<dbReference type="EMBL" id="RGMI01000168">
    <property type="protein sequence ID" value="NCU50789.1"/>
    <property type="molecule type" value="Genomic_DNA"/>
</dbReference>
<dbReference type="Pfam" id="PF03061">
    <property type="entry name" value="4HBT"/>
    <property type="match status" value="1"/>
</dbReference>
<keyword evidence="2" id="KW-0378">Hydrolase</keyword>
<evidence type="ECO:0000313" key="8">
    <source>
        <dbReference type="Proteomes" id="UP000572953"/>
    </source>
</evidence>
<evidence type="ECO:0000256" key="2">
    <source>
        <dbReference type="ARBA" id="ARBA00022801"/>
    </source>
</evidence>
<dbReference type="EMBL" id="RGGN01000011">
    <property type="protein sequence ID" value="NCU62608.1"/>
    <property type="molecule type" value="Genomic_DNA"/>
</dbReference>
<gene>
    <name evidence="4" type="ORF">EBV32_03780</name>
    <name evidence="7" type="ORF">EBV78_00700</name>
    <name evidence="5" type="ORF">EBX29_03365</name>
    <name evidence="6" type="ORF">EBX74_01615</name>
</gene>
<reference evidence="7 8" key="1">
    <citation type="submission" date="2018-10" db="EMBL/GenBank/DDBJ databases">
        <title>Iterative Subtractive Binning of Freshwater Chronoseries Metagenomes Recovers Nearly Complete Genomes from over Four Hundred Novel Species.</title>
        <authorList>
            <person name="Rodriguez-R L.M."/>
            <person name="Tsementzi D."/>
            <person name="Luo C."/>
            <person name="Konstantinidis K.T."/>
        </authorList>
    </citation>
    <scope>NUCLEOTIDE SEQUENCE [LARGE SCALE GENOMIC DNA]</scope>
    <source>
        <strain evidence="7">WB7_2B_003</strain>
        <strain evidence="4">WB7_6_001</strain>
        <strain evidence="5">WB8_1A_003</strain>
        <strain evidence="6">WB8_2A_004</strain>
    </source>
</reference>
<protein>
    <submittedName>
        <fullName evidence="7">PaaI family thioesterase</fullName>
    </submittedName>
</protein>
<dbReference type="InterPro" id="IPR039298">
    <property type="entry name" value="ACOT13"/>
</dbReference>
<evidence type="ECO:0000313" key="5">
    <source>
        <dbReference type="EMBL" id="NCU50789.1"/>
    </source>
</evidence>
<feature type="domain" description="Thioesterase" evidence="3">
    <location>
        <begin position="45"/>
        <end position="119"/>
    </location>
</feature>
<dbReference type="Proteomes" id="UP000747791">
    <property type="component" value="Unassembled WGS sequence"/>
</dbReference>
<dbReference type="Gene3D" id="3.10.129.10">
    <property type="entry name" value="Hotdog Thioesterase"/>
    <property type="match status" value="1"/>
</dbReference>
<accession>A0A845S9S8</accession>